<dbReference type="EMBL" id="NMVQ01000001">
    <property type="protein sequence ID" value="OYO25312.1"/>
    <property type="molecule type" value="Genomic_DNA"/>
</dbReference>
<gene>
    <name evidence="2" type="ORF">CGZ93_02415</name>
</gene>
<feature type="chain" id="PRO_5012061233" description="LGFP repeat-containing protein" evidence="1">
    <location>
        <begin position="22"/>
        <end position="148"/>
    </location>
</feature>
<dbReference type="RefSeq" id="WP_094362522.1">
    <property type="nucleotide sequence ID" value="NZ_NMVQ01000001.1"/>
</dbReference>
<reference evidence="2 3" key="1">
    <citation type="submission" date="2017-07" db="EMBL/GenBank/DDBJ databases">
        <title>Draft whole genome sequences of clinical Proprionibacteriaceae strains.</title>
        <authorList>
            <person name="Bernier A.-M."/>
            <person name="Bernard K."/>
            <person name="Domingo M.-C."/>
        </authorList>
    </citation>
    <scope>NUCLEOTIDE SEQUENCE [LARGE SCALE GENOMIC DNA]</scope>
    <source>
        <strain evidence="2 3">NML 130396</strain>
    </source>
</reference>
<name>A0A255HCP8_9ACTN</name>
<sequence length="148" mass="16437">MLLLITLLIGLVQGVAPRAYAAPTPATPRVSWPAGGHVYWNPSTGAHPVWGEIYRRWAELRYENGRMGYPVSDENCGLVGGGCFQLFQGGLVYWSPASGAYPVWGLIRDSWAASGWERGRWGYPTGPEICEPRHCWQSFQGGVLDVRW</sequence>
<evidence type="ECO:0000256" key="1">
    <source>
        <dbReference type="SAM" id="SignalP"/>
    </source>
</evidence>
<organism evidence="2 3">
    <name type="scientific">Enemella dayhoffiae</name>
    <dbReference type="NCBI Taxonomy" id="2016507"/>
    <lineage>
        <taxon>Bacteria</taxon>
        <taxon>Bacillati</taxon>
        <taxon>Actinomycetota</taxon>
        <taxon>Actinomycetes</taxon>
        <taxon>Propionibacteriales</taxon>
        <taxon>Propionibacteriaceae</taxon>
        <taxon>Enemella</taxon>
    </lineage>
</organism>
<dbReference type="Proteomes" id="UP000216311">
    <property type="component" value="Unassembled WGS sequence"/>
</dbReference>
<dbReference type="InterPro" id="IPR013207">
    <property type="entry name" value="LGFP"/>
</dbReference>
<proteinExistence type="predicted"/>
<comment type="caution">
    <text evidence="2">The sequence shown here is derived from an EMBL/GenBank/DDBJ whole genome shotgun (WGS) entry which is preliminary data.</text>
</comment>
<dbReference type="Pfam" id="PF08310">
    <property type="entry name" value="LGFP"/>
    <property type="match status" value="2"/>
</dbReference>
<keyword evidence="3" id="KW-1185">Reference proteome</keyword>
<accession>A0A255HCP8</accession>
<evidence type="ECO:0000313" key="2">
    <source>
        <dbReference type="EMBL" id="OYO25312.1"/>
    </source>
</evidence>
<evidence type="ECO:0008006" key="4">
    <source>
        <dbReference type="Google" id="ProtNLM"/>
    </source>
</evidence>
<feature type="signal peptide" evidence="1">
    <location>
        <begin position="1"/>
        <end position="21"/>
    </location>
</feature>
<protein>
    <recommendedName>
        <fullName evidence="4">LGFP repeat-containing protein</fullName>
    </recommendedName>
</protein>
<dbReference type="AlphaFoldDB" id="A0A255HCP8"/>
<evidence type="ECO:0000313" key="3">
    <source>
        <dbReference type="Proteomes" id="UP000216311"/>
    </source>
</evidence>
<dbReference type="OrthoDB" id="4369514at2"/>
<keyword evidence="1" id="KW-0732">Signal</keyword>